<evidence type="ECO:0000256" key="1">
    <source>
        <dbReference type="ARBA" id="ARBA00022737"/>
    </source>
</evidence>
<feature type="domain" description="SAM" evidence="5">
    <location>
        <begin position="352"/>
        <end position="414"/>
    </location>
</feature>
<dbReference type="AlphaFoldDB" id="T1JIG7"/>
<dbReference type="Gene3D" id="1.25.40.20">
    <property type="entry name" value="Ankyrin repeat-containing domain"/>
    <property type="match status" value="1"/>
</dbReference>
<dbReference type="SMART" id="SM00248">
    <property type="entry name" value="ANK"/>
    <property type="match status" value="3"/>
</dbReference>
<dbReference type="PROSITE" id="PS50297">
    <property type="entry name" value="ANK_REP_REGION"/>
    <property type="match status" value="2"/>
</dbReference>
<feature type="repeat" description="ANK" evidence="3">
    <location>
        <begin position="56"/>
        <end position="88"/>
    </location>
</feature>
<dbReference type="PANTHER" id="PTHR24201:SF15">
    <property type="entry name" value="ANKYRIN REPEAT DOMAIN-CONTAINING PROTEIN 66"/>
    <property type="match status" value="1"/>
</dbReference>
<dbReference type="InterPro" id="IPR036770">
    <property type="entry name" value="Ankyrin_rpt-contain_sf"/>
</dbReference>
<dbReference type="PANTHER" id="PTHR24201">
    <property type="entry name" value="ANK_REP_REGION DOMAIN-CONTAINING PROTEIN"/>
    <property type="match status" value="1"/>
</dbReference>
<feature type="compositionally biased region" description="Low complexity" evidence="4">
    <location>
        <begin position="331"/>
        <end position="343"/>
    </location>
</feature>
<keyword evidence="7" id="KW-1185">Reference proteome</keyword>
<dbReference type="SUPFAM" id="SSF48403">
    <property type="entry name" value="Ankyrin repeat"/>
    <property type="match status" value="1"/>
</dbReference>
<feature type="region of interest" description="Disordered" evidence="4">
    <location>
        <begin position="214"/>
        <end position="235"/>
    </location>
</feature>
<evidence type="ECO:0000256" key="2">
    <source>
        <dbReference type="ARBA" id="ARBA00023043"/>
    </source>
</evidence>
<feature type="region of interest" description="Disordered" evidence="4">
    <location>
        <begin position="139"/>
        <end position="160"/>
    </location>
</feature>
<dbReference type="eggNOG" id="KOG0504">
    <property type="taxonomic scope" value="Eukaryota"/>
</dbReference>
<dbReference type="Pfam" id="PF12796">
    <property type="entry name" value="Ank_2"/>
    <property type="match status" value="1"/>
</dbReference>
<evidence type="ECO:0000313" key="6">
    <source>
        <dbReference type="EnsemblMetazoa" id="SMAR013648-PA"/>
    </source>
</evidence>
<dbReference type="Gene3D" id="1.10.150.50">
    <property type="entry name" value="Transcription Factor, Ets-1"/>
    <property type="match status" value="1"/>
</dbReference>
<evidence type="ECO:0000256" key="3">
    <source>
        <dbReference type="PROSITE-ProRule" id="PRU00023"/>
    </source>
</evidence>
<dbReference type="OMA" id="VMYVGTF"/>
<dbReference type="Proteomes" id="UP000014500">
    <property type="component" value="Unassembled WGS sequence"/>
</dbReference>
<dbReference type="PhylomeDB" id="T1JIG7"/>
<keyword evidence="1" id="KW-0677">Repeat</keyword>
<dbReference type="HOGENOM" id="CLU_028071_0_0_1"/>
<evidence type="ECO:0000256" key="4">
    <source>
        <dbReference type="SAM" id="MobiDB-lite"/>
    </source>
</evidence>
<dbReference type="PROSITE" id="PS50088">
    <property type="entry name" value="ANK_REPEAT"/>
    <property type="match status" value="2"/>
</dbReference>
<reference evidence="7" key="1">
    <citation type="submission" date="2011-05" db="EMBL/GenBank/DDBJ databases">
        <authorList>
            <person name="Richards S.R."/>
            <person name="Qu J."/>
            <person name="Jiang H."/>
            <person name="Jhangiani S.N."/>
            <person name="Agravi P."/>
            <person name="Goodspeed R."/>
            <person name="Gross S."/>
            <person name="Mandapat C."/>
            <person name="Jackson L."/>
            <person name="Mathew T."/>
            <person name="Pu L."/>
            <person name="Thornton R."/>
            <person name="Saada N."/>
            <person name="Wilczek-Boney K.B."/>
            <person name="Lee S."/>
            <person name="Kovar C."/>
            <person name="Wu Y."/>
            <person name="Scherer S.E."/>
            <person name="Worley K.C."/>
            <person name="Muzny D.M."/>
            <person name="Gibbs R."/>
        </authorList>
    </citation>
    <scope>NUCLEOTIDE SEQUENCE</scope>
    <source>
        <strain evidence="7">Brora</strain>
    </source>
</reference>
<dbReference type="InterPro" id="IPR001660">
    <property type="entry name" value="SAM"/>
</dbReference>
<dbReference type="SMART" id="SM00454">
    <property type="entry name" value="SAM"/>
    <property type="match status" value="1"/>
</dbReference>
<name>T1JIG7_STRMM</name>
<dbReference type="InterPro" id="IPR002110">
    <property type="entry name" value="Ankyrin_rpt"/>
</dbReference>
<dbReference type="Pfam" id="PF00536">
    <property type="entry name" value="SAM_1"/>
    <property type="match status" value="1"/>
</dbReference>
<dbReference type="EMBL" id="JH431789">
    <property type="status" value="NOT_ANNOTATED_CDS"/>
    <property type="molecule type" value="Genomic_DNA"/>
</dbReference>
<feature type="region of interest" description="Disordered" evidence="4">
    <location>
        <begin position="324"/>
        <end position="351"/>
    </location>
</feature>
<dbReference type="SUPFAM" id="SSF47769">
    <property type="entry name" value="SAM/Pointed domain"/>
    <property type="match status" value="1"/>
</dbReference>
<proteinExistence type="predicted"/>
<dbReference type="PROSITE" id="PS50105">
    <property type="entry name" value="SAM_DOMAIN"/>
    <property type="match status" value="1"/>
</dbReference>
<accession>T1JIG7</accession>
<protein>
    <recommendedName>
        <fullName evidence="5">SAM domain-containing protein</fullName>
    </recommendedName>
</protein>
<evidence type="ECO:0000259" key="5">
    <source>
        <dbReference type="PROSITE" id="PS50105"/>
    </source>
</evidence>
<dbReference type="InterPro" id="IPR013761">
    <property type="entry name" value="SAM/pointed_sf"/>
</dbReference>
<organism evidence="6 7">
    <name type="scientific">Strigamia maritima</name>
    <name type="common">European centipede</name>
    <name type="synonym">Geophilus maritimus</name>
    <dbReference type="NCBI Taxonomy" id="126957"/>
    <lineage>
        <taxon>Eukaryota</taxon>
        <taxon>Metazoa</taxon>
        <taxon>Ecdysozoa</taxon>
        <taxon>Arthropoda</taxon>
        <taxon>Myriapoda</taxon>
        <taxon>Chilopoda</taxon>
        <taxon>Pleurostigmophora</taxon>
        <taxon>Geophilomorpha</taxon>
        <taxon>Linotaeniidae</taxon>
        <taxon>Strigamia</taxon>
    </lineage>
</organism>
<dbReference type="InterPro" id="IPR050776">
    <property type="entry name" value="Ank_Repeat/CDKN_Inhibitor"/>
</dbReference>
<feature type="repeat" description="ANK" evidence="3">
    <location>
        <begin position="23"/>
        <end position="55"/>
    </location>
</feature>
<sequence length="426" mass="47427">SKDGLLDVLSEATRRNCNAEDDDGLTPTLWAAFEGNLEALRLLVGRGGDPDKCDYYGNTALHLASAEGQLNCVCFLVNFGVNMWALDNDLHTAKDRAADAEREDILRFLDNAMAEQEMKNKKLVASLKEKALVKAEKRVKMTEKQHREAEKRAKGDEKKLMKQRQRMYQQEPRKNSSILHQAPSKFSDIVNTGTATKKSLLGLGIQRKLARKEEEKEKEKAAAAGSSEFQVAEQVKDGKRSMRSLTGLRRDSEVLYVPKFNAMKPQLQEIFENKQLSRARSEPEFVAAAAAASGLFERPGFGSMAFRQTISGTLMSLRQDFNQTSPDAVKSSSSDRGSIGSADSLEDDDSSGDNEPIITFLASLGLSEFIPRFLDEQIDLDALLLLTDDDLRNIVQPLGPRRKLIQAIQDRKEAIENPGQVFDSRL</sequence>
<keyword evidence="2 3" id="KW-0040">ANK repeat</keyword>
<reference evidence="6" key="2">
    <citation type="submission" date="2015-02" db="UniProtKB">
        <authorList>
            <consortium name="EnsemblMetazoa"/>
        </authorList>
    </citation>
    <scope>IDENTIFICATION</scope>
</reference>
<dbReference type="STRING" id="126957.T1JIG7"/>
<evidence type="ECO:0000313" key="7">
    <source>
        <dbReference type="Proteomes" id="UP000014500"/>
    </source>
</evidence>
<dbReference type="EnsemblMetazoa" id="SMAR013648-RA">
    <property type="protein sequence ID" value="SMAR013648-PA"/>
    <property type="gene ID" value="SMAR013648"/>
</dbReference>